<dbReference type="AlphaFoldDB" id="A0A939JJ92"/>
<dbReference type="PRINTS" id="PR00039">
    <property type="entry name" value="HTHLYSR"/>
</dbReference>
<evidence type="ECO:0000313" key="8">
    <source>
        <dbReference type="Proteomes" id="UP000664167"/>
    </source>
</evidence>
<dbReference type="PANTHER" id="PTHR30126">
    <property type="entry name" value="HTH-TYPE TRANSCRIPTIONAL REGULATOR"/>
    <property type="match status" value="1"/>
</dbReference>
<dbReference type="PANTHER" id="PTHR30126:SF40">
    <property type="entry name" value="HTH-TYPE TRANSCRIPTIONAL REGULATOR GLTR"/>
    <property type="match status" value="1"/>
</dbReference>
<organism evidence="7 8">
    <name type="scientific">Streptomyces beijiangensis</name>
    <dbReference type="NCBI Taxonomy" id="163361"/>
    <lineage>
        <taxon>Bacteria</taxon>
        <taxon>Bacillati</taxon>
        <taxon>Actinomycetota</taxon>
        <taxon>Actinomycetes</taxon>
        <taxon>Kitasatosporales</taxon>
        <taxon>Streptomycetaceae</taxon>
        <taxon>Streptomyces</taxon>
    </lineage>
</organism>
<evidence type="ECO:0000259" key="6">
    <source>
        <dbReference type="PROSITE" id="PS50931"/>
    </source>
</evidence>
<dbReference type="PROSITE" id="PS50931">
    <property type="entry name" value="HTH_LYSR"/>
    <property type="match status" value="1"/>
</dbReference>
<proteinExistence type="inferred from homology"/>
<dbReference type="InterPro" id="IPR036390">
    <property type="entry name" value="WH_DNA-bd_sf"/>
</dbReference>
<dbReference type="Pfam" id="PF00126">
    <property type="entry name" value="HTH_1"/>
    <property type="match status" value="1"/>
</dbReference>
<evidence type="ECO:0000256" key="2">
    <source>
        <dbReference type="ARBA" id="ARBA00023015"/>
    </source>
</evidence>
<dbReference type="InterPro" id="IPR000847">
    <property type="entry name" value="LysR_HTH_N"/>
</dbReference>
<comment type="caution">
    <text evidence="7">The sequence shown here is derived from an EMBL/GenBank/DDBJ whole genome shotgun (WGS) entry which is preliminary data.</text>
</comment>
<keyword evidence="8" id="KW-1185">Reference proteome</keyword>
<protein>
    <submittedName>
        <fullName evidence="7">LysR family transcriptional regulator</fullName>
    </submittedName>
</protein>
<dbReference type="GO" id="GO:0003700">
    <property type="term" value="F:DNA-binding transcription factor activity"/>
    <property type="evidence" value="ECO:0007669"/>
    <property type="project" value="InterPro"/>
</dbReference>
<keyword evidence="2" id="KW-0805">Transcription regulation</keyword>
<reference evidence="7" key="1">
    <citation type="submission" date="2021-03" db="EMBL/GenBank/DDBJ databases">
        <title>Streptomyces poriferae sp. nov., a novel marine sponge-derived Actinobacteria species with anti-MRSA activity.</title>
        <authorList>
            <person name="Sandoval-Powers M."/>
            <person name="Kralova S."/>
            <person name="Nguyen G.-S."/>
            <person name="Fawwal D."/>
            <person name="Degnes K."/>
            <person name="Klinkenberg G."/>
            <person name="Sletta H."/>
            <person name="Wentzel A."/>
            <person name="Liles M.R."/>
        </authorList>
    </citation>
    <scope>NUCLEOTIDE SEQUENCE</scope>
    <source>
        <strain evidence="7">DSM 41794</strain>
    </source>
</reference>
<dbReference type="RefSeq" id="WP_206963901.1">
    <property type="nucleotide sequence ID" value="NZ_BAAAJJ010000030.1"/>
</dbReference>
<name>A0A939JJ92_9ACTN</name>
<dbReference type="InterPro" id="IPR036388">
    <property type="entry name" value="WH-like_DNA-bd_sf"/>
</dbReference>
<evidence type="ECO:0000256" key="3">
    <source>
        <dbReference type="ARBA" id="ARBA00023125"/>
    </source>
</evidence>
<dbReference type="FunFam" id="1.10.10.10:FF:000001">
    <property type="entry name" value="LysR family transcriptional regulator"/>
    <property type="match status" value="1"/>
</dbReference>
<evidence type="ECO:0000256" key="1">
    <source>
        <dbReference type="ARBA" id="ARBA00009437"/>
    </source>
</evidence>
<dbReference type="GO" id="GO:0000976">
    <property type="term" value="F:transcription cis-regulatory region binding"/>
    <property type="evidence" value="ECO:0007669"/>
    <property type="project" value="TreeGrafter"/>
</dbReference>
<dbReference type="SUPFAM" id="SSF46785">
    <property type="entry name" value="Winged helix' DNA-binding domain"/>
    <property type="match status" value="1"/>
</dbReference>
<feature type="region of interest" description="Disordered" evidence="5">
    <location>
        <begin position="84"/>
        <end position="105"/>
    </location>
</feature>
<evidence type="ECO:0000313" key="7">
    <source>
        <dbReference type="EMBL" id="MBO0514502.1"/>
    </source>
</evidence>
<evidence type="ECO:0000256" key="4">
    <source>
        <dbReference type="ARBA" id="ARBA00023163"/>
    </source>
</evidence>
<keyword evidence="3" id="KW-0238">DNA-binding</keyword>
<comment type="similarity">
    <text evidence="1">Belongs to the LysR transcriptional regulatory family.</text>
</comment>
<dbReference type="Gene3D" id="1.10.10.10">
    <property type="entry name" value="Winged helix-like DNA-binding domain superfamily/Winged helix DNA-binding domain"/>
    <property type="match status" value="1"/>
</dbReference>
<feature type="domain" description="HTH lysR-type" evidence="6">
    <location>
        <begin position="1"/>
        <end position="58"/>
    </location>
</feature>
<sequence length="105" mass="11294">MQLQQLRTFREVAAQLSFTQAARNLHYAQSSVTAHIKNLEESIGTPLFHRAGRQVSLTEAGARLLPHADTIIKIAETARRDVAASVDPGAQVPPHGCLPAGHHAA</sequence>
<keyword evidence="4" id="KW-0804">Transcription</keyword>
<accession>A0A939JJ92</accession>
<gene>
    <name evidence="7" type="ORF">J0695_22295</name>
</gene>
<evidence type="ECO:0000256" key="5">
    <source>
        <dbReference type="SAM" id="MobiDB-lite"/>
    </source>
</evidence>
<dbReference type="Proteomes" id="UP000664167">
    <property type="component" value="Unassembled WGS sequence"/>
</dbReference>
<dbReference type="EMBL" id="JAFLRJ010000211">
    <property type="protein sequence ID" value="MBO0514502.1"/>
    <property type="molecule type" value="Genomic_DNA"/>
</dbReference>